<name>A0A7C5DBA4_UNCW3</name>
<protein>
    <recommendedName>
        <fullName evidence="2">DUF4412 domain-containing protein</fullName>
    </recommendedName>
</protein>
<sequence>MALIILSIALSADISTKSYIGDSLVKSASGLTYLGSKPNIYIEIKRPLHQKFFFRADTLILYYPEDKKAFFFSHYNPMNLTVTQVLLCNQKNKDLTPFGFRFISKEVNGDTMDSYWVIEKDKSGIRFHFLYYSDRLVQILLEKDDSILARTVYRNYITNKSINIPGEILSLSYISRPETKEMLTLSNIKIVSSFPDSLKDIKIPEDVEVKKW</sequence>
<proteinExistence type="predicted"/>
<dbReference type="Proteomes" id="UP000886110">
    <property type="component" value="Unassembled WGS sequence"/>
</dbReference>
<reference evidence="1" key="1">
    <citation type="journal article" date="2020" name="mSystems">
        <title>Genome- and Community-Level Interaction Insights into Carbon Utilization and Element Cycling Functions of Hydrothermarchaeota in Hydrothermal Sediment.</title>
        <authorList>
            <person name="Zhou Z."/>
            <person name="Liu Y."/>
            <person name="Xu W."/>
            <person name="Pan J."/>
            <person name="Luo Z.H."/>
            <person name="Li M."/>
        </authorList>
    </citation>
    <scope>NUCLEOTIDE SEQUENCE [LARGE SCALE GENOMIC DNA]</scope>
    <source>
        <strain evidence="1">HyVt-74</strain>
    </source>
</reference>
<evidence type="ECO:0008006" key="2">
    <source>
        <dbReference type="Google" id="ProtNLM"/>
    </source>
</evidence>
<accession>A0A7C5DBA4</accession>
<dbReference type="EMBL" id="DRTB01000259">
    <property type="protein sequence ID" value="HHE05098.1"/>
    <property type="molecule type" value="Genomic_DNA"/>
</dbReference>
<dbReference type="AlphaFoldDB" id="A0A7C5DBA4"/>
<organism evidence="1">
    <name type="scientific">candidate division WOR-3 bacterium</name>
    <dbReference type="NCBI Taxonomy" id="2052148"/>
    <lineage>
        <taxon>Bacteria</taxon>
        <taxon>Bacteria division WOR-3</taxon>
    </lineage>
</organism>
<evidence type="ECO:0000313" key="1">
    <source>
        <dbReference type="EMBL" id="HHE05098.1"/>
    </source>
</evidence>
<comment type="caution">
    <text evidence="1">The sequence shown here is derived from an EMBL/GenBank/DDBJ whole genome shotgun (WGS) entry which is preliminary data.</text>
</comment>
<gene>
    <name evidence="1" type="ORF">ENL19_03440</name>
</gene>
<dbReference type="Gene3D" id="2.50.20.10">
    <property type="entry name" value="Lipoprotein localisation LolA/LolB/LppX"/>
    <property type="match status" value="1"/>
</dbReference>